<dbReference type="GO" id="GO:0005794">
    <property type="term" value="C:Golgi apparatus"/>
    <property type="evidence" value="ECO:0007669"/>
    <property type="project" value="TreeGrafter"/>
</dbReference>
<dbReference type="InterPro" id="IPR005069">
    <property type="entry name" value="Nucl-diP-sugar_transferase"/>
</dbReference>
<feature type="domain" description="Nucleotide-diphospho-sugar transferase" evidence="1">
    <location>
        <begin position="33"/>
        <end position="193"/>
    </location>
</feature>
<dbReference type="AlphaFoldDB" id="A0A6C0KDZ4"/>
<reference evidence="2" key="1">
    <citation type="journal article" date="2020" name="Nature">
        <title>Giant virus diversity and host interactions through global metagenomics.</title>
        <authorList>
            <person name="Schulz F."/>
            <person name="Roux S."/>
            <person name="Paez-Espino D."/>
            <person name="Jungbluth S."/>
            <person name="Walsh D.A."/>
            <person name="Denef V.J."/>
            <person name="McMahon K.D."/>
            <person name="Konstantinidis K.T."/>
            <person name="Eloe-Fadrosh E.A."/>
            <person name="Kyrpides N.C."/>
            <person name="Woyke T."/>
        </authorList>
    </citation>
    <scope>NUCLEOTIDE SEQUENCE</scope>
    <source>
        <strain evidence="2">GVMAG-S-3300002307-41</strain>
    </source>
</reference>
<organism evidence="2">
    <name type="scientific">viral metagenome</name>
    <dbReference type="NCBI Taxonomy" id="1070528"/>
    <lineage>
        <taxon>unclassified sequences</taxon>
        <taxon>metagenomes</taxon>
        <taxon>organismal metagenomes</taxon>
    </lineage>
</organism>
<sequence length="215" mass="24982">MRIVCMTNEGQLPMMKNMLNSAMKVGIDMTLFHCYIMSANKEAANYNTLEFKKLTTRKFEVILANMQDTVLWVDNDIVFFENCLKDVQSYPGTFVMQDDLWGYCTGFFLVRPSLFASSLMQQCIQRLNSRPQSSENDQHVFNSLYSSTPLVRLTKLPIDTYPNGDVYFNQRKRSTAKILHNNYVSSTAEKVQKFKDNNLWDESDTGFNVVKKYYI</sequence>
<evidence type="ECO:0000313" key="2">
    <source>
        <dbReference type="EMBL" id="QHU15573.1"/>
    </source>
</evidence>
<protein>
    <recommendedName>
        <fullName evidence="1">Nucleotide-diphospho-sugar transferase domain-containing protein</fullName>
    </recommendedName>
</protein>
<name>A0A6C0KDZ4_9ZZZZ</name>
<evidence type="ECO:0000259" key="1">
    <source>
        <dbReference type="Pfam" id="PF03407"/>
    </source>
</evidence>
<proteinExistence type="predicted"/>
<dbReference type="Pfam" id="PF03407">
    <property type="entry name" value="Nucleotid_trans"/>
    <property type="match status" value="1"/>
</dbReference>
<dbReference type="InterPro" id="IPR029044">
    <property type="entry name" value="Nucleotide-diphossugar_trans"/>
</dbReference>
<dbReference type="InterPro" id="IPR052636">
    <property type="entry name" value="UDP-D-xylose:L-fucose_XylT"/>
</dbReference>
<dbReference type="GO" id="GO:0016757">
    <property type="term" value="F:glycosyltransferase activity"/>
    <property type="evidence" value="ECO:0007669"/>
    <property type="project" value="TreeGrafter"/>
</dbReference>
<dbReference type="PANTHER" id="PTHR47032:SF1">
    <property type="entry name" value="UDP-D-XYLOSE:L-FUCOSE ALPHA-1,3-D-XYLOSYLTRANSFERASE-RELATED"/>
    <property type="match status" value="1"/>
</dbReference>
<accession>A0A6C0KDZ4</accession>
<dbReference type="PANTHER" id="PTHR47032">
    <property type="entry name" value="UDP-D-XYLOSE:L-FUCOSE ALPHA-1,3-D-XYLOSYLTRANSFERASE-RELATED"/>
    <property type="match status" value="1"/>
</dbReference>
<dbReference type="EMBL" id="MN740866">
    <property type="protein sequence ID" value="QHU15573.1"/>
    <property type="molecule type" value="Genomic_DNA"/>
</dbReference>
<dbReference type="SUPFAM" id="SSF53448">
    <property type="entry name" value="Nucleotide-diphospho-sugar transferases"/>
    <property type="match status" value="1"/>
</dbReference>